<proteinExistence type="predicted"/>
<dbReference type="EMBL" id="KC811137">
    <property type="protein sequence ID" value="AGQ19628.1"/>
    <property type="molecule type" value="Genomic_DNA"/>
</dbReference>
<accession>S5DPU5</accession>
<organism evidence="1">
    <name type="scientific">Candidatus Actinomarina minuta</name>
    <dbReference type="NCBI Taxonomy" id="1389454"/>
    <lineage>
        <taxon>Bacteria</taxon>
        <taxon>Bacillati</taxon>
        <taxon>Actinomycetota</taxon>
        <taxon>Actinomycetes</taxon>
        <taxon>Candidatus Actinomarinidae</taxon>
        <taxon>Candidatus Actinomarinales</taxon>
        <taxon>Candidatus Actinomarineae</taxon>
        <taxon>Candidatus Actinomarinaceae</taxon>
        <taxon>Candidatus Actinomarina</taxon>
    </lineage>
</organism>
<dbReference type="AlphaFoldDB" id="S5DPU5"/>
<protein>
    <submittedName>
        <fullName evidence="1">MedDCM-OCT-S40-C199-cds14</fullName>
    </submittedName>
</protein>
<reference evidence="1" key="1">
    <citation type="journal article" date="2013" name="Sci. Rep.">
        <title>Metagenomics uncovers a new group of low GC and ultra-small marine Actinobacteria.</title>
        <authorList>
            <person name="Ghai R."/>
            <person name="Mizuno C.M."/>
            <person name="Picazo A."/>
            <person name="Camacho A."/>
            <person name="Rodriguez-Valera F."/>
        </authorList>
    </citation>
    <scope>NUCLEOTIDE SEQUENCE</scope>
</reference>
<name>S5DPU5_9ACTN</name>
<evidence type="ECO:0000313" key="1">
    <source>
        <dbReference type="EMBL" id="AGQ19628.1"/>
    </source>
</evidence>
<sequence length="119" mass="13938">MNNKDREIIEPFLMSILDNFLKEDYFDSNEERYFKSKNIDTVLKAVELLQVFKIKTIEEIKFYIEDRIDDSELSYFMVDKWLQLGSSHKGTQNFYTETTSESYMSSGLDDGGISESLGE</sequence>